<dbReference type="RefSeq" id="WP_093072673.1">
    <property type="nucleotide sequence ID" value="NZ_FOGV01000009.1"/>
</dbReference>
<evidence type="ECO:0000256" key="6">
    <source>
        <dbReference type="RuleBase" id="RU363042"/>
    </source>
</evidence>
<dbReference type="InterPro" id="IPR022791">
    <property type="entry name" value="L-PG_synthase/AglD"/>
</dbReference>
<dbReference type="STRING" id="1464123.SAMN05444126_10963"/>
<feature type="transmembrane region" description="Helical" evidence="6">
    <location>
        <begin position="181"/>
        <end position="203"/>
    </location>
</feature>
<keyword evidence="2" id="KW-1003">Cell membrane</keyword>
<evidence type="ECO:0000256" key="3">
    <source>
        <dbReference type="ARBA" id="ARBA00022692"/>
    </source>
</evidence>
<comment type="catalytic activity">
    <reaction evidence="6">
        <text>L-lysyl-tRNA(Lys) + a 1,2-diacyl-sn-glycero-3-phospho-(1'-sn-glycerol) = a 1,2-diacyl-sn-glycero-3-phospho-1'-(3'-O-L-lysyl)-sn-glycerol + tRNA(Lys)</text>
        <dbReference type="Rhea" id="RHEA:10668"/>
        <dbReference type="Rhea" id="RHEA-COMP:9696"/>
        <dbReference type="Rhea" id="RHEA-COMP:9697"/>
        <dbReference type="ChEBI" id="CHEBI:64716"/>
        <dbReference type="ChEBI" id="CHEBI:75792"/>
        <dbReference type="ChEBI" id="CHEBI:78442"/>
        <dbReference type="ChEBI" id="CHEBI:78529"/>
        <dbReference type="EC" id="2.3.2.3"/>
    </reaction>
</comment>
<evidence type="ECO:0000256" key="4">
    <source>
        <dbReference type="ARBA" id="ARBA00022989"/>
    </source>
</evidence>
<feature type="transmembrane region" description="Helical" evidence="6">
    <location>
        <begin position="111"/>
        <end position="136"/>
    </location>
</feature>
<reference evidence="8" key="1">
    <citation type="submission" date="2016-10" db="EMBL/GenBank/DDBJ databases">
        <authorList>
            <person name="de Groot N.N."/>
        </authorList>
    </citation>
    <scope>NUCLEOTIDE SEQUENCE [LARGE SCALE GENOMIC DNA]</scope>
    <source>
        <strain evidence="8">10nlg</strain>
    </source>
</reference>
<evidence type="ECO:0000313" key="7">
    <source>
        <dbReference type="EMBL" id="SER94165.1"/>
    </source>
</evidence>
<keyword evidence="6" id="KW-0443">Lipid metabolism</keyword>
<dbReference type="PANTHER" id="PTHR39087:SF2">
    <property type="entry name" value="UPF0104 MEMBRANE PROTEIN MJ1595"/>
    <property type="match status" value="1"/>
</dbReference>
<dbReference type="EC" id="2.3.2.3" evidence="6"/>
<dbReference type="GO" id="GO:0046677">
    <property type="term" value="P:response to antibiotic"/>
    <property type="evidence" value="ECO:0007669"/>
    <property type="project" value="UniProtKB-KW"/>
</dbReference>
<dbReference type="NCBIfam" id="TIGR00374">
    <property type="entry name" value="flippase-like domain"/>
    <property type="match status" value="1"/>
</dbReference>
<feature type="transmembrane region" description="Helical" evidence="6">
    <location>
        <begin position="34"/>
        <end position="54"/>
    </location>
</feature>
<proteinExistence type="inferred from homology"/>
<dbReference type="OrthoDB" id="2111097at2"/>
<comment type="subcellular location">
    <subcellularLocation>
        <location evidence="1 6">Cell membrane</location>
        <topology evidence="1 6">Multi-pass membrane protein</topology>
    </subcellularLocation>
</comment>
<dbReference type="GO" id="GO:0050071">
    <property type="term" value="F:phosphatidylglycerol lysyltransferase activity"/>
    <property type="evidence" value="ECO:0007669"/>
    <property type="project" value="UniProtKB-EC"/>
</dbReference>
<dbReference type="AlphaFoldDB" id="A0A1H9TA88"/>
<keyword evidence="6" id="KW-0808">Transferase</keyword>
<keyword evidence="4 6" id="KW-1133">Transmembrane helix</keyword>
<evidence type="ECO:0000313" key="8">
    <source>
        <dbReference type="Proteomes" id="UP000199318"/>
    </source>
</evidence>
<feature type="transmembrane region" description="Helical" evidence="6">
    <location>
        <begin position="264"/>
        <end position="284"/>
    </location>
</feature>
<feature type="transmembrane region" description="Helical" evidence="6">
    <location>
        <begin position="142"/>
        <end position="161"/>
    </location>
</feature>
<name>A0A1H9TA88_9BACI</name>
<dbReference type="EMBL" id="FOGV01000009">
    <property type="protein sequence ID" value="SER94165.1"/>
    <property type="molecule type" value="Genomic_DNA"/>
</dbReference>
<dbReference type="Pfam" id="PF03706">
    <property type="entry name" value="LPG_synthase_TM"/>
    <property type="match status" value="1"/>
</dbReference>
<protein>
    <recommendedName>
        <fullName evidence="6">Phosphatidylglycerol lysyltransferase</fullName>
        <ecNumber evidence="6">2.3.2.3</ecNumber>
    </recommendedName>
    <alternativeName>
        <fullName evidence="6">Lysylphosphatidylglycerol synthase</fullName>
    </alternativeName>
</protein>
<organism evidence="7 8">
    <name type="scientific">Salisediminibacterium halotolerans</name>
    <dbReference type="NCBI Taxonomy" id="517425"/>
    <lineage>
        <taxon>Bacteria</taxon>
        <taxon>Bacillati</taxon>
        <taxon>Bacillota</taxon>
        <taxon>Bacilli</taxon>
        <taxon>Bacillales</taxon>
        <taxon>Bacillaceae</taxon>
        <taxon>Salisediminibacterium</taxon>
    </lineage>
</organism>
<keyword evidence="3 6" id="KW-0812">Transmembrane</keyword>
<evidence type="ECO:0000256" key="2">
    <source>
        <dbReference type="ARBA" id="ARBA00022475"/>
    </source>
</evidence>
<gene>
    <name evidence="6" type="primary">mprF</name>
    <name evidence="7" type="ORF">SAMN05444126_10963</name>
</gene>
<evidence type="ECO:0000256" key="1">
    <source>
        <dbReference type="ARBA" id="ARBA00004651"/>
    </source>
</evidence>
<dbReference type="PANTHER" id="PTHR39087">
    <property type="entry name" value="UPF0104 MEMBRANE PROTEIN MJ1595"/>
    <property type="match status" value="1"/>
</dbReference>
<keyword evidence="6" id="KW-0046">Antibiotic resistance</keyword>
<accession>A0A1H9TA88</accession>
<sequence length="297" mass="32741">MIRYSLFAVVFALLIYTFLQLDRAAIIDAIAFMNAETMILLVLIQFASFQLMAVQWGRILGSKGAKAHWNLVCILFMSAFTEGVTPSVKFGGELTKGALIKEAFKMPVKTVVAYVTMQKLISIAGIFPFLGAAIWIWRPANLHISMFIVIFGLILFVLLLLRWKHATFKRILTGITGREWLVQLVIAALIWTLFPLKGYLLAHSFGLDLSFPAMLAIVFMPYLAAMIPVTPGGIGTFEATMTAVLIGFGTEAEAALMFTLVFRFITFWLGVLTGGVITAVELSIGRSIPFKKRSSAG</sequence>
<comment type="similarity">
    <text evidence="6">Belongs to the LPG synthase family.</text>
</comment>
<comment type="caution">
    <text evidence="7">The sequence shown here is derived from an EMBL/GenBank/DDBJ whole genome shotgun (WGS) entry which is preliminary data.</text>
</comment>
<evidence type="ECO:0000256" key="5">
    <source>
        <dbReference type="ARBA" id="ARBA00023136"/>
    </source>
</evidence>
<comment type="function">
    <text evidence="6">Catalyzes the transfer of a lysyl group from L-lysyl-tRNA(Lys) to membrane-bound phosphatidylglycerol (PG), which produces lysylphosphatidylglycerol (LPG), a major component of the bacterial membrane with a positive net charge. LPG synthesis contributes to bacterial virulence as it is involved in the resistance mechanism against cationic antimicrobial peptides (CAMP) produces by the host's immune system (defensins, cathelicidins) and by the competing microorganisms.</text>
</comment>
<keyword evidence="8" id="KW-1185">Reference proteome</keyword>
<keyword evidence="5 6" id="KW-0472">Membrane</keyword>
<dbReference type="Proteomes" id="UP000199318">
    <property type="component" value="Unassembled WGS sequence"/>
</dbReference>
<dbReference type="GO" id="GO:0006629">
    <property type="term" value="P:lipid metabolic process"/>
    <property type="evidence" value="ECO:0007669"/>
    <property type="project" value="UniProtKB-KW"/>
</dbReference>
<dbReference type="GO" id="GO:0005886">
    <property type="term" value="C:plasma membrane"/>
    <property type="evidence" value="ECO:0007669"/>
    <property type="project" value="UniProtKB-SubCell"/>
</dbReference>